<feature type="non-terminal residue" evidence="3">
    <location>
        <position position="1"/>
    </location>
</feature>
<evidence type="ECO:0000313" key="4">
    <source>
        <dbReference type="Proteomes" id="UP000242814"/>
    </source>
</evidence>
<comment type="caution">
    <text evidence="3">The sequence shown here is derived from an EMBL/GenBank/DDBJ whole genome shotgun (WGS) entry which is preliminary data.</text>
</comment>
<feature type="region of interest" description="Disordered" evidence="1">
    <location>
        <begin position="289"/>
        <end position="326"/>
    </location>
</feature>
<dbReference type="VEuPathDB" id="FungiDB:PABG_03015"/>
<dbReference type="Proteomes" id="UP000242814">
    <property type="component" value="Unassembled WGS sequence"/>
</dbReference>
<name>A0A1D2JNT4_PARBR</name>
<dbReference type="AlphaFoldDB" id="A0A1D2JNT4"/>
<sequence>KSPLASYLVLRLPHKRSDLNKISDCDLEFAVNNGSADYIVPTGKKHREAPEGAPGWINAGDGGTSCSHLKDIERLLCGVIWWISLEVGLLGSCLTAIHIVILNLYGKRGIVKRLLEAVEAHSPSSIAEPGKPRIPARILTSAHTASLRDSEVVNELSIATDCVRDDEGLPKYREILKLILRDATEGLPLPSPNSTVIHFESYIPNKRFPVGWVHQESCTGRNLAAPPTNGLLLRFKVQFEKVGDRQRCPLERILQQFGEMVRVHMPSCFTGQGRELEIFVPTPQVSIFLRPPPPESSQSQGWRIEKGRPVQVTDNLRSQELTDKFR</sequence>
<feature type="transmembrane region" description="Helical" evidence="2">
    <location>
        <begin position="79"/>
        <end position="105"/>
    </location>
</feature>
<reference evidence="3 4" key="1">
    <citation type="submission" date="2016-06" db="EMBL/GenBank/DDBJ databases">
        <authorList>
            <person name="Kjaerup R.B."/>
            <person name="Dalgaard T.S."/>
            <person name="Juul-Madsen H.R."/>
        </authorList>
    </citation>
    <scope>NUCLEOTIDE SEQUENCE [LARGE SCALE GENOMIC DNA]</scope>
    <source>
        <strain evidence="3 4">Pb300</strain>
    </source>
</reference>
<evidence type="ECO:0000256" key="2">
    <source>
        <dbReference type="SAM" id="Phobius"/>
    </source>
</evidence>
<dbReference type="EMBL" id="LZYO01000013">
    <property type="protein sequence ID" value="ODH44852.1"/>
    <property type="molecule type" value="Genomic_DNA"/>
</dbReference>
<dbReference type="VEuPathDB" id="FungiDB:PADG_01541"/>
<protein>
    <submittedName>
        <fullName evidence="3">Uncharacterized protein</fullName>
    </submittedName>
</protein>
<keyword evidence="2" id="KW-0472">Membrane</keyword>
<evidence type="ECO:0000256" key="1">
    <source>
        <dbReference type="SAM" id="MobiDB-lite"/>
    </source>
</evidence>
<keyword evidence="2" id="KW-0812">Transmembrane</keyword>
<organism evidence="3 4">
    <name type="scientific">Paracoccidioides brasiliensis</name>
    <dbReference type="NCBI Taxonomy" id="121759"/>
    <lineage>
        <taxon>Eukaryota</taxon>
        <taxon>Fungi</taxon>
        <taxon>Dikarya</taxon>
        <taxon>Ascomycota</taxon>
        <taxon>Pezizomycotina</taxon>
        <taxon>Eurotiomycetes</taxon>
        <taxon>Eurotiomycetidae</taxon>
        <taxon>Onygenales</taxon>
        <taxon>Ajellomycetaceae</taxon>
        <taxon>Paracoccidioides</taxon>
    </lineage>
</organism>
<proteinExistence type="predicted"/>
<gene>
    <name evidence="3" type="ORF">ACO22_00616</name>
</gene>
<keyword evidence="2" id="KW-1133">Transmembrane helix</keyword>
<evidence type="ECO:0000313" key="3">
    <source>
        <dbReference type="EMBL" id="ODH44852.1"/>
    </source>
</evidence>
<accession>A0A1D2JNT4</accession>